<proteinExistence type="inferred from homology"/>
<dbReference type="CDD" id="cd08249">
    <property type="entry name" value="enoyl_reductase_like"/>
    <property type="match status" value="1"/>
</dbReference>
<dbReference type="InterPro" id="IPR020843">
    <property type="entry name" value="ER"/>
</dbReference>
<dbReference type="SUPFAM" id="SSF51735">
    <property type="entry name" value="NAD(P)-binding Rossmann-fold domains"/>
    <property type="match status" value="1"/>
</dbReference>
<organism evidence="4 5">
    <name type="scientific">Echria macrotheca</name>
    <dbReference type="NCBI Taxonomy" id="438768"/>
    <lineage>
        <taxon>Eukaryota</taxon>
        <taxon>Fungi</taxon>
        <taxon>Dikarya</taxon>
        <taxon>Ascomycota</taxon>
        <taxon>Pezizomycotina</taxon>
        <taxon>Sordariomycetes</taxon>
        <taxon>Sordariomycetidae</taxon>
        <taxon>Sordariales</taxon>
        <taxon>Schizotheciaceae</taxon>
        <taxon>Echria</taxon>
    </lineage>
</organism>
<evidence type="ECO:0000313" key="5">
    <source>
        <dbReference type="Proteomes" id="UP001239445"/>
    </source>
</evidence>
<dbReference type="EMBL" id="MU839827">
    <property type="protein sequence ID" value="KAK1760277.1"/>
    <property type="molecule type" value="Genomic_DNA"/>
</dbReference>
<dbReference type="Proteomes" id="UP001239445">
    <property type="component" value="Unassembled WGS sequence"/>
</dbReference>
<evidence type="ECO:0000256" key="1">
    <source>
        <dbReference type="ARBA" id="ARBA00008072"/>
    </source>
</evidence>
<dbReference type="Gene3D" id="3.90.180.10">
    <property type="entry name" value="Medium-chain alcohol dehydrogenases, catalytic domain"/>
    <property type="match status" value="1"/>
</dbReference>
<dbReference type="Pfam" id="PF08240">
    <property type="entry name" value="ADH_N"/>
    <property type="match status" value="1"/>
</dbReference>
<sequence length="349" mass="37356">MSQSGITVAGPNEPYKVVDSIPKPKPQHNQALVKSLYVGLNPVEPFMQHTGVLVTSWPAVIGSDFSGVVVETGPDCKKLSKGDIVYGCAPVGIGEFSPFQETFLVNEDWVFKKSENVALDAACTVGAGILTAALALLDGQHLTLPTPGNKAEEKDSWIIVMGGSGSVGRYCCQLASLCGYKVLASCSPSKNEITLQAGASATFNNRASVDEQVAEIEKITGGKFGRVVDASAQMQAVEASIKALETVSNESTKYFATVDDWSPISVPESINLYRVQLGKVGRDDELGKHVTAKTVEWIPTFEKNLESGELRVLDFHLIQGEGWDKIIEGIADMEAGKLPKKPVVKVQDA</sequence>
<dbReference type="SMART" id="SM00829">
    <property type="entry name" value="PKS_ER"/>
    <property type="match status" value="1"/>
</dbReference>
<dbReference type="InterPro" id="IPR036291">
    <property type="entry name" value="NAD(P)-bd_dom_sf"/>
</dbReference>
<feature type="domain" description="Enoyl reductase (ER)" evidence="3">
    <location>
        <begin position="10"/>
        <end position="344"/>
    </location>
</feature>
<dbReference type="Gene3D" id="3.40.50.720">
    <property type="entry name" value="NAD(P)-binding Rossmann-like Domain"/>
    <property type="match status" value="1"/>
</dbReference>
<dbReference type="PANTHER" id="PTHR45348:SF2">
    <property type="entry name" value="ZINC-TYPE ALCOHOL DEHYDROGENASE-LIKE PROTEIN C2E1P3.01"/>
    <property type="match status" value="1"/>
</dbReference>
<evidence type="ECO:0000256" key="2">
    <source>
        <dbReference type="ARBA" id="ARBA00023002"/>
    </source>
</evidence>
<evidence type="ECO:0000259" key="3">
    <source>
        <dbReference type="SMART" id="SM00829"/>
    </source>
</evidence>
<dbReference type="AlphaFoldDB" id="A0AAJ0BLR4"/>
<gene>
    <name evidence="4" type="ORF">QBC47DRAFT_3013</name>
</gene>
<dbReference type="InterPro" id="IPR013154">
    <property type="entry name" value="ADH-like_N"/>
</dbReference>
<keyword evidence="2" id="KW-0560">Oxidoreductase</keyword>
<protein>
    <submittedName>
        <fullName evidence="4">Chaperonin 10-like protein</fullName>
    </submittedName>
</protein>
<dbReference type="SUPFAM" id="SSF50129">
    <property type="entry name" value="GroES-like"/>
    <property type="match status" value="1"/>
</dbReference>
<keyword evidence="5" id="KW-1185">Reference proteome</keyword>
<reference evidence="4" key="1">
    <citation type="submission" date="2023-06" db="EMBL/GenBank/DDBJ databases">
        <title>Genome-scale phylogeny and comparative genomics of the fungal order Sordariales.</title>
        <authorList>
            <consortium name="Lawrence Berkeley National Laboratory"/>
            <person name="Hensen N."/>
            <person name="Bonometti L."/>
            <person name="Westerberg I."/>
            <person name="Brannstrom I.O."/>
            <person name="Guillou S."/>
            <person name="Cros-Aarteil S."/>
            <person name="Calhoun S."/>
            <person name="Haridas S."/>
            <person name="Kuo A."/>
            <person name="Mondo S."/>
            <person name="Pangilinan J."/>
            <person name="Riley R."/>
            <person name="Labutti K."/>
            <person name="Andreopoulos B."/>
            <person name="Lipzen A."/>
            <person name="Chen C."/>
            <person name="Yanf M."/>
            <person name="Daum C."/>
            <person name="Ng V."/>
            <person name="Clum A."/>
            <person name="Steindorff A."/>
            <person name="Ohm R."/>
            <person name="Martin F."/>
            <person name="Silar P."/>
            <person name="Natvig D."/>
            <person name="Lalanne C."/>
            <person name="Gautier V."/>
            <person name="Ament-Velasquez S.L."/>
            <person name="Kruys A."/>
            <person name="Hutchinson M.I."/>
            <person name="Powell A.J."/>
            <person name="Barry K."/>
            <person name="Miller A.N."/>
            <person name="Grigoriev I.V."/>
            <person name="Debuchy R."/>
            <person name="Gladieux P."/>
            <person name="Thoren M.H."/>
            <person name="Johannesson H."/>
        </authorList>
    </citation>
    <scope>NUCLEOTIDE SEQUENCE</scope>
    <source>
        <strain evidence="4">PSN4</strain>
    </source>
</reference>
<dbReference type="PANTHER" id="PTHR45348">
    <property type="entry name" value="HYPOTHETICAL OXIDOREDUCTASE (EUROFUNG)"/>
    <property type="match status" value="1"/>
</dbReference>
<dbReference type="InterPro" id="IPR011032">
    <property type="entry name" value="GroES-like_sf"/>
</dbReference>
<accession>A0AAJ0BLR4</accession>
<dbReference type="InterPro" id="IPR047122">
    <property type="entry name" value="Trans-enoyl_RdTase-like"/>
</dbReference>
<comment type="caution">
    <text evidence="4">The sequence shown here is derived from an EMBL/GenBank/DDBJ whole genome shotgun (WGS) entry which is preliminary data.</text>
</comment>
<dbReference type="GO" id="GO:0016651">
    <property type="term" value="F:oxidoreductase activity, acting on NAD(P)H"/>
    <property type="evidence" value="ECO:0007669"/>
    <property type="project" value="InterPro"/>
</dbReference>
<evidence type="ECO:0000313" key="4">
    <source>
        <dbReference type="EMBL" id="KAK1760277.1"/>
    </source>
</evidence>
<comment type="similarity">
    <text evidence="1">Belongs to the zinc-containing alcohol dehydrogenase family.</text>
</comment>
<name>A0AAJ0BLR4_9PEZI</name>